<dbReference type="AlphaFoldDB" id="A0A7S4KW15"/>
<protein>
    <submittedName>
        <fullName evidence="1">Uncharacterized protein</fullName>
    </submittedName>
</protein>
<gene>
    <name evidence="1" type="ORF">GTHE00462_LOCUS19303</name>
</gene>
<name>A0A7S4KW15_GUITH</name>
<sequence length="103" mass="11582">MSIQMPVLCWQPSLQESSDDPEKNIPHTRLNLRLRLSASAVASPCSHDPPNVPAALPKAQHQDLDLTRCRFRCLSFAGNPHYKSPLMILRKTSHTRDSTYAFA</sequence>
<accession>A0A7S4KW15</accession>
<reference evidence="1" key="1">
    <citation type="submission" date="2021-01" db="EMBL/GenBank/DDBJ databases">
        <authorList>
            <person name="Corre E."/>
            <person name="Pelletier E."/>
            <person name="Niang G."/>
            <person name="Scheremetjew M."/>
            <person name="Finn R."/>
            <person name="Kale V."/>
            <person name="Holt S."/>
            <person name="Cochrane G."/>
            <person name="Meng A."/>
            <person name="Brown T."/>
            <person name="Cohen L."/>
        </authorList>
    </citation>
    <scope>NUCLEOTIDE SEQUENCE</scope>
    <source>
        <strain evidence="1">CCMP 2712</strain>
    </source>
</reference>
<organism evidence="1">
    <name type="scientific">Guillardia theta</name>
    <name type="common">Cryptophyte</name>
    <name type="synonym">Cryptomonas phi</name>
    <dbReference type="NCBI Taxonomy" id="55529"/>
    <lineage>
        <taxon>Eukaryota</taxon>
        <taxon>Cryptophyceae</taxon>
        <taxon>Pyrenomonadales</taxon>
        <taxon>Geminigeraceae</taxon>
        <taxon>Guillardia</taxon>
    </lineage>
</organism>
<dbReference type="EMBL" id="HBKN01024746">
    <property type="protein sequence ID" value="CAE2307263.1"/>
    <property type="molecule type" value="Transcribed_RNA"/>
</dbReference>
<evidence type="ECO:0000313" key="1">
    <source>
        <dbReference type="EMBL" id="CAE2307263.1"/>
    </source>
</evidence>
<proteinExistence type="predicted"/>